<dbReference type="EMBL" id="ODYU01005000">
    <property type="protein sequence ID" value="SOQ45442.1"/>
    <property type="molecule type" value="Genomic_DNA"/>
</dbReference>
<dbReference type="PANTHER" id="PTHR11012:SF48">
    <property type="entry name" value="CHK KINASE-LIKE DOMAIN-CONTAINING PROTEIN-RELATED"/>
    <property type="match status" value="1"/>
</dbReference>
<organism evidence="2">
    <name type="scientific">Spodoptera frugiperda</name>
    <name type="common">Fall armyworm</name>
    <dbReference type="NCBI Taxonomy" id="7108"/>
    <lineage>
        <taxon>Eukaryota</taxon>
        <taxon>Metazoa</taxon>
        <taxon>Ecdysozoa</taxon>
        <taxon>Arthropoda</taxon>
        <taxon>Hexapoda</taxon>
        <taxon>Insecta</taxon>
        <taxon>Pterygota</taxon>
        <taxon>Neoptera</taxon>
        <taxon>Endopterygota</taxon>
        <taxon>Lepidoptera</taxon>
        <taxon>Glossata</taxon>
        <taxon>Ditrysia</taxon>
        <taxon>Noctuoidea</taxon>
        <taxon>Noctuidae</taxon>
        <taxon>Amphipyrinae</taxon>
        <taxon>Spodoptera</taxon>
    </lineage>
</organism>
<dbReference type="AlphaFoldDB" id="A0A2H1VY68"/>
<proteinExistence type="predicted"/>
<protein>
    <submittedName>
        <fullName evidence="2">SFRICE_002081</fullName>
    </submittedName>
</protein>
<feature type="domain" description="CHK kinase-like" evidence="1">
    <location>
        <begin position="115"/>
        <end position="313"/>
    </location>
</feature>
<feature type="domain" description="CHK kinase-like" evidence="1">
    <location>
        <begin position="459"/>
        <end position="661"/>
    </location>
</feature>
<reference evidence="2" key="1">
    <citation type="submission" date="2016-07" db="EMBL/GenBank/DDBJ databases">
        <authorList>
            <person name="Bretaudeau A."/>
        </authorList>
    </citation>
    <scope>NUCLEOTIDE SEQUENCE</scope>
    <source>
        <strain evidence="2">Rice</strain>
        <tissue evidence="2">Whole body</tissue>
    </source>
</reference>
<evidence type="ECO:0000313" key="2">
    <source>
        <dbReference type="EMBL" id="SOQ45442.1"/>
    </source>
</evidence>
<dbReference type="Pfam" id="PF02958">
    <property type="entry name" value="EcKL"/>
    <property type="match status" value="2"/>
</dbReference>
<dbReference type="InterPro" id="IPR015897">
    <property type="entry name" value="CHK_kinase-like"/>
</dbReference>
<gene>
    <name evidence="2" type="ORF">SFRICE_002081</name>
</gene>
<dbReference type="PANTHER" id="PTHR11012">
    <property type="entry name" value="PROTEIN KINASE-LIKE DOMAIN-CONTAINING"/>
    <property type="match status" value="1"/>
</dbReference>
<sequence length="780" mass="91244">MNLLTEEEIKSIAKKRGFNKVLKWRWEEFSDKAIGHLGDHIKLFLDVEGNGTSLTLNLFVKCMPRSDEWKAEYIKELGFFNKEYVMLSQLFNNFENGTGYRKWRPELLFIKENIFVFENVSFDGYVIPLQEDTMSFEELKASVETLARFHAQSYIYEERKSKELGRPYRIWEDYSEYLQECTFQTDWRDTGRNAAMDYLKIYSKYKSEPNFNRYIDSIVPGLFTKGLELMQPSKEYRNAVVHRDLWSNNILIKKERISPPHVLIVDFQTVIYTSPLLDLSSLIYFNTTRGDRDILTDDFIEVYYTVLSEELEASGIDVNSVLEKASLRDAYEKSRLFAITQAALITPVIAMTKEKCEAIFFNPESVRRLNVETRSQELIDVAKEDENYKARVTELLDEIVERYVFPKPSTSNAAKANMVKEMHLFDKEAFFYSVIKENIEVPGIKPWAARLITALNDAMVFEDLNAKQYKLRNKFARFDMAHTLQALKTLARWHACSMIYEEKKSKENGANYKINDEYEKSLDKGGYHLSSEWFYQCMMGALEAMKSLSDYNEADINSIESRWQDVWSTALSLSDYSPHQKNVICHRDLWNNNVMFHYKDDKDPSEPDDCVLVDFQAIRYQPPAGDVMLLLCCNLDPKFREENLDTFLNFYYEELGKILDEYNVEIKEVMSKTEFLTSAEEQRQWGLIVCACLIPQFWIDDDLTTKIFCDNEQFDEILSKNKGLFIKKMMRENSDYKQKITKICHKTALPEWSPKAATGIQFLGAFSALCDGYRILLTQI</sequence>
<dbReference type="Gene3D" id="3.90.1200.10">
    <property type="match status" value="2"/>
</dbReference>
<evidence type="ECO:0000259" key="1">
    <source>
        <dbReference type="SMART" id="SM00587"/>
    </source>
</evidence>
<name>A0A2H1VY68_SPOFR</name>
<dbReference type="InterPro" id="IPR004119">
    <property type="entry name" value="EcKL"/>
</dbReference>
<dbReference type="SMART" id="SM00587">
    <property type="entry name" value="CHK"/>
    <property type="match status" value="2"/>
</dbReference>
<dbReference type="InterPro" id="IPR011009">
    <property type="entry name" value="Kinase-like_dom_sf"/>
</dbReference>
<dbReference type="SUPFAM" id="SSF56112">
    <property type="entry name" value="Protein kinase-like (PK-like)"/>
    <property type="match status" value="2"/>
</dbReference>
<accession>A0A2H1VY68</accession>